<accession>A0A8S0WKR0</accession>
<dbReference type="InterPro" id="IPR033693">
    <property type="entry name" value="PGPEP1_Glu_AS"/>
</dbReference>
<feature type="compositionally biased region" description="Basic and acidic residues" evidence="12">
    <location>
        <begin position="58"/>
        <end position="77"/>
    </location>
</feature>
<dbReference type="Pfam" id="PF01470">
    <property type="entry name" value="Peptidase_C15"/>
    <property type="match status" value="2"/>
</dbReference>
<keyword evidence="15" id="KW-1185">Reference proteome</keyword>
<feature type="active site" evidence="9">
    <location>
        <position position="232"/>
    </location>
</feature>
<dbReference type="PROSITE" id="PS01334">
    <property type="entry name" value="PYRASE_CYS"/>
    <property type="match status" value="1"/>
</dbReference>
<dbReference type="InterPro" id="IPR016125">
    <property type="entry name" value="Peptidase_C15-like"/>
</dbReference>
<dbReference type="EMBL" id="CDGJ01000065">
    <property type="protein sequence ID" value="CEJ07729.1"/>
    <property type="molecule type" value="Genomic_DNA"/>
</dbReference>
<evidence type="ECO:0000256" key="7">
    <source>
        <dbReference type="ARBA" id="ARBA00022801"/>
    </source>
</evidence>
<dbReference type="GO" id="GO:0006508">
    <property type="term" value="P:proteolysis"/>
    <property type="evidence" value="ECO:0007669"/>
    <property type="project" value="UniProtKB-KW"/>
</dbReference>
<dbReference type="SUPFAM" id="SSF53182">
    <property type="entry name" value="Pyrrolidone carboxyl peptidase (pyroglutamate aminopeptidase)"/>
    <property type="match status" value="1"/>
</dbReference>
<dbReference type="PANTHER" id="PTHR23402:SF1">
    <property type="entry name" value="PYROGLUTAMYL-PEPTIDASE I"/>
    <property type="match status" value="1"/>
</dbReference>
<dbReference type="RefSeq" id="WP_240983332.1">
    <property type="nucleotide sequence ID" value="NZ_CDGJ01000065.1"/>
</dbReference>
<dbReference type="AlphaFoldDB" id="A0A8S0WKR0"/>
<dbReference type="HAMAP" id="MF_00417">
    <property type="entry name" value="Pyrrolid_peptidase"/>
    <property type="match status" value="1"/>
</dbReference>
<evidence type="ECO:0000313" key="15">
    <source>
        <dbReference type="Proteomes" id="UP001071230"/>
    </source>
</evidence>
<dbReference type="InterPro" id="IPR036440">
    <property type="entry name" value="Peptidase_C15-like_sf"/>
</dbReference>
<comment type="similarity">
    <text evidence="4 9">Belongs to the peptidase C15 family.</text>
</comment>
<evidence type="ECO:0000256" key="9">
    <source>
        <dbReference type="HAMAP-Rule" id="MF_00417"/>
    </source>
</evidence>
<evidence type="ECO:0000313" key="13">
    <source>
        <dbReference type="EMBL" id="CAA7599534.1"/>
    </source>
</evidence>
<dbReference type="Proteomes" id="UP001071230">
    <property type="component" value="Unassembled WGS sequence"/>
</dbReference>
<evidence type="ECO:0000256" key="4">
    <source>
        <dbReference type="ARBA" id="ARBA00006641"/>
    </source>
</evidence>
<feature type="region of interest" description="Disordered" evidence="12">
    <location>
        <begin position="39"/>
        <end position="90"/>
    </location>
</feature>
<evidence type="ECO:0000256" key="3">
    <source>
        <dbReference type="ARBA" id="ARBA00004496"/>
    </source>
</evidence>
<feature type="active site" evidence="9 11">
    <location>
        <position position="208"/>
    </location>
</feature>
<dbReference type="GO" id="GO:0005829">
    <property type="term" value="C:cytosol"/>
    <property type="evidence" value="ECO:0007669"/>
    <property type="project" value="InterPro"/>
</dbReference>
<dbReference type="KEGG" id="aacx:DEACI_0160"/>
<comment type="catalytic activity">
    <reaction evidence="1 9 10">
        <text>Release of an N-terminal pyroglutamyl group from a polypeptide, the second amino acid generally not being Pro.</text>
        <dbReference type="EC" id="3.4.19.3"/>
    </reaction>
</comment>
<sequence>MIGKLLLTGFDPFGGDETNPSWEAVRILDGKYLNTVVANGGDPGGEYPAEGDPAGESAEGRDPGKEHAVQRGPEARDASWATPAVGDPGYGEVEGGKNGWQIVVRQLPTVFGRSLEALKKAVEEENPAAVICVGQAGGRPDITVERIGINVDDARIPDNAGQQPVDVPVVRGGPAAYWATLPLKRIVEALRTAGIPASVSNSAGTFVCNHVLYGLLHYLAEEGRIIPAGFIHIPYLPEQGCKNSGQPTMCLEVVVRALELAAAETVHAAGEADILLPPKG</sequence>
<keyword evidence="5 9" id="KW-0963">Cytoplasm</keyword>
<reference evidence="13" key="2">
    <citation type="submission" date="2020-01" db="EMBL/GenBank/DDBJ databases">
        <authorList>
            <person name="Hornung B."/>
        </authorList>
    </citation>
    <scope>NUCLEOTIDE SEQUENCE</scope>
    <source>
        <strain evidence="13">PacBioINE</strain>
    </source>
</reference>
<dbReference type="Proteomes" id="UP000836597">
    <property type="component" value="Chromosome"/>
</dbReference>
<dbReference type="InterPro" id="IPR000816">
    <property type="entry name" value="Peptidase_C15"/>
</dbReference>
<organism evidence="13">
    <name type="scientific">Acididesulfobacillus acetoxydans</name>
    <dbReference type="NCBI Taxonomy" id="1561005"/>
    <lineage>
        <taxon>Bacteria</taxon>
        <taxon>Bacillati</taxon>
        <taxon>Bacillota</taxon>
        <taxon>Clostridia</taxon>
        <taxon>Eubacteriales</taxon>
        <taxon>Peptococcaceae</taxon>
        <taxon>Acididesulfobacillus</taxon>
    </lineage>
</organism>
<dbReference type="FunFam" id="3.40.630.20:FF:000001">
    <property type="entry name" value="Pyrrolidone-carboxylate peptidase"/>
    <property type="match status" value="1"/>
</dbReference>
<keyword evidence="7 9" id="KW-0378">Hydrolase</keyword>
<evidence type="ECO:0000256" key="5">
    <source>
        <dbReference type="ARBA" id="ARBA00022490"/>
    </source>
</evidence>
<evidence type="ECO:0000256" key="12">
    <source>
        <dbReference type="SAM" id="MobiDB-lite"/>
    </source>
</evidence>
<comment type="function">
    <text evidence="2 9">Removes 5-oxoproline from various penultimate amino acid residues except L-proline.</text>
</comment>
<dbReference type="PROSITE" id="PS01333">
    <property type="entry name" value="PYRASE_GLU"/>
    <property type="match status" value="1"/>
</dbReference>
<evidence type="ECO:0000313" key="14">
    <source>
        <dbReference type="EMBL" id="CEJ07729.1"/>
    </source>
</evidence>
<dbReference type="CDD" id="cd00501">
    <property type="entry name" value="Peptidase_C15"/>
    <property type="match status" value="1"/>
</dbReference>
<keyword evidence="6 9" id="KW-0645">Protease</keyword>
<keyword evidence="8 9" id="KW-0788">Thiol protease</keyword>
<dbReference type="Gene3D" id="3.40.630.20">
    <property type="entry name" value="Peptidase C15, pyroglutamyl peptidase I-like"/>
    <property type="match status" value="1"/>
</dbReference>
<feature type="active site" evidence="9 10">
    <location>
        <position position="145"/>
    </location>
</feature>
<dbReference type="InterPro" id="IPR033694">
    <property type="entry name" value="PGPEP1_Cys_AS"/>
</dbReference>
<evidence type="ECO:0000256" key="10">
    <source>
        <dbReference type="PROSITE-ProRule" id="PRU10076"/>
    </source>
</evidence>
<evidence type="ECO:0000256" key="6">
    <source>
        <dbReference type="ARBA" id="ARBA00022670"/>
    </source>
</evidence>
<proteinExistence type="inferred from homology"/>
<evidence type="ECO:0000256" key="2">
    <source>
        <dbReference type="ARBA" id="ARBA00002280"/>
    </source>
</evidence>
<evidence type="ECO:0000256" key="8">
    <source>
        <dbReference type="ARBA" id="ARBA00022807"/>
    </source>
</evidence>
<dbReference type="GO" id="GO:0016920">
    <property type="term" value="F:pyroglutamyl-peptidase activity"/>
    <property type="evidence" value="ECO:0007669"/>
    <property type="project" value="UniProtKB-UniRule"/>
</dbReference>
<dbReference type="EMBL" id="LR746496">
    <property type="protein sequence ID" value="CAA7599534.1"/>
    <property type="molecule type" value="Genomic_DNA"/>
</dbReference>
<dbReference type="NCBIfam" id="NF009676">
    <property type="entry name" value="PRK13197.1"/>
    <property type="match status" value="1"/>
</dbReference>
<reference evidence="14" key="1">
    <citation type="submission" date="2014-11" db="EMBL/GenBank/DDBJ databases">
        <authorList>
            <person name="Hornung B.V."/>
        </authorList>
    </citation>
    <scope>NUCLEOTIDE SEQUENCE</scope>
    <source>
        <strain evidence="14">INE</strain>
    </source>
</reference>
<protein>
    <recommendedName>
        <fullName evidence="9">Pyrrolidone-carboxylate peptidase</fullName>
        <ecNumber evidence="9">3.4.19.3</ecNumber>
    </recommendedName>
    <alternativeName>
        <fullName evidence="9">5-oxoprolyl-peptidase</fullName>
    </alternativeName>
    <alternativeName>
        <fullName evidence="9">Pyroglutamyl-peptidase I</fullName>
        <shortName evidence="9">PGP-I</shortName>
        <shortName evidence="9">Pyrase</shortName>
    </alternativeName>
</protein>
<gene>
    <name evidence="9" type="primary">pcp</name>
    <name evidence="13" type="ORF">DEACI_0160</name>
    <name evidence="14" type="ORF">DEACI_2195</name>
</gene>
<evidence type="ECO:0000256" key="11">
    <source>
        <dbReference type="PROSITE-ProRule" id="PRU10077"/>
    </source>
</evidence>
<dbReference type="InterPro" id="IPR029762">
    <property type="entry name" value="PGP-I_bact-type"/>
</dbReference>
<name>A0A8S0WKR0_9FIRM</name>
<dbReference type="NCBIfam" id="TIGR00504">
    <property type="entry name" value="pyro_pdase"/>
    <property type="match status" value="1"/>
</dbReference>
<dbReference type="PANTHER" id="PTHR23402">
    <property type="entry name" value="PROTEASE FAMILY C15 PYROGLUTAMYL-PEPTIDASE I-RELATED"/>
    <property type="match status" value="1"/>
</dbReference>
<evidence type="ECO:0000256" key="1">
    <source>
        <dbReference type="ARBA" id="ARBA00001770"/>
    </source>
</evidence>
<comment type="subunit">
    <text evidence="9">Homotetramer.</text>
</comment>
<comment type="subcellular location">
    <subcellularLocation>
        <location evidence="3 9">Cytoplasm</location>
    </subcellularLocation>
</comment>
<dbReference type="EC" id="3.4.19.3" evidence="9"/>